<dbReference type="EMBL" id="UZAH01028465">
    <property type="protein sequence ID" value="VDP00351.1"/>
    <property type="molecule type" value="Genomic_DNA"/>
</dbReference>
<keyword evidence="2" id="KW-0472">Membrane</keyword>
<feature type="transmembrane region" description="Helical" evidence="2">
    <location>
        <begin position="7"/>
        <end position="28"/>
    </location>
</feature>
<feature type="transmembrane region" description="Helical" evidence="2">
    <location>
        <begin position="40"/>
        <end position="61"/>
    </location>
</feature>
<feature type="compositionally biased region" description="Polar residues" evidence="1">
    <location>
        <begin position="118"/>
        <end position="133"/>
    </location>
</feature>
<name>A0A3P7ZKU0_HELPZ</name>
<evidence type="ECO:0000256" key="1">
    <source>
        <dbReference type="SAM" id="MobiDB-lite"/>
    </source>
</evidence>
<dbReference type="OrthoDB" id="10621552at2759"/>
<feature type="region of interest" description="Disordered" evidence="1">
    <location>
        <begin position="118"/>
        <end position="141"/>
    </location>
</feature>
<evidence type="ECO:0008006" key="4">
    <source>
        <dbReference type="Google" id="ProtNLM"/>
    </source>
</evidence>
<evidence type="ECO:0000256" key="2">
    <source>
        <dbReference type="SAM" id="Phobius"/>
    </source>
</evidence>
<accession>A0A3P7ZKU0</accession>
<protein>
    <recommendedName>
        <fullName evidence="4">7TM_GPCR_Srx domain-containing protein</fullName>
    </recommendedName>
</protein>
<keyword evidence="2" id="KW-1133">Transmembrane helix</keyword>
<dbReference type="AlphaFoldDB" id="A0A3P7ZKU0"/>
<reference evidence="3" key="1">
    <citation type="submission" date="2018-11" db="EMBL/GenBank/DDBJ databases">
        <authorList>
            <consortium name="Pathogen Informatics"/>
        </authorList>
    </citation>
    <scope>NUCLEOTIDE SEQUENCE [LARGE SCALE GENOMIC DNA]</scope>
</reference>
<organism evidence="3">
    <name type="scientific">Heligmosomoides polygyrus</name>
    <name type="common">Parasitic roundworm</name>
    <dbReference type="NCBI Taxonomy" id="6339"/>
    <lineage>
        <taxon>Eukaryota</taxon>
        <taxon>Metazoa</taxon>
        <taxon>Ecdysozoa</taxon>
        <taxon>Nematoda</taxon>
        <taxon>Chromadorea</taxon>
        <taxon>Rhabditida</taxon>
        <taxon>Rhabditina</taxon>
        <taxon>Rhabditomorpha</taxon>
        <taxon>Strongyloidea</taxon>
        <taxon>Heligmosomidae</taxon>
        <taxon>Heligmosomoides</taxon>
    </lineage>
</organism>
<sequence length="141" mass="16185">MTSTFYLTQYVNNILACVFALFINGYIISRMLRLNSTLNGYQYLVIAQEVIICLGAVFRFVRNRVRTFSTEFMASLVPEAFEGRKRARASKFLIKWISVSCEPFNSTTPHLPYMAPSDYTSSEPSRSNLTRKSSIIEITRK</sequence>
<keyword evidence="2" id="KW-0812">Transmembrane</keyword>
<evidence type="ECO:0000313" key="3">
    <source>
        <dbReference type="EMBL" id="VDP00351.1"/>
    </source>
</evidence>
<gene>
    <name evidence="3" type="ORF">HPBE_LOCUS14652</name>
</gene>
<proteinExistence type="predicted"/>